<dbReference type="RefSeq" id="WP_343881362.1">
    <property type="nucleotide sequence ID" value="NZ_BAAAFO010000002.1"/>
</dbReference>
<dbReference type="Pfam" id="PF13840">
    <property type="entry name" value="ACT_7"/>
    <property type="match status" value="1"/>
</dbReference>
<organism evidence="3 4">
    <name type="scientific">Rhodanobacter caeni</name>
    <dbReference type="NCBI Taxonomy" id="657654"/>
    <lineage>
        <taxon>Bacteria</taxon>
        <taxon>Pseudomonadati</taxon>
        <taxon>Pseudomonadota</taxon>
        <taxon>Gammaproteobacteria</taxon>
        <taxon>Lysobacterales</taxon>
        <taxon>Rhodanobacteraceae</taxon>
        <taxon>Rhodanobacter</taxon>
    </lineage>
</organism>
<keyword evidence="4" id="KW-1185">Reference proteome</keyword>
<dbReference type="InterPro" id="IPR051719">
    <property type="entry name" value="CASTOR_mTORC1"/>
</dbReference>
<feature type="domain" description="CASTOR ACT" evidence="1">
    <location>
        <begin position="49"/>
        <end position="108"/>
    </location>
</feature>
<evidence type="ECO:0000259" key="1">
    <source>
        <dbReference type="Pfam" id="PF13840"/>
    </source>
</evidence>
<dbReference type="Pfam" id="PF21631">
    <property type="entry name" value="A9CJY8-like_N"/>
    <property type="match status" value="1"/>
</dbReference>
<evidence type="ECO:0000313" key="4">
    <source>
        <dbReference type="Proteomes" id="UP001500657"/>
    </source>
</evidence>
<dbReference type="Gene3D" id="3.30.2130.10">
    <property type="entry name" value="VC0802-like"/>
    <property type="match status" value="1"/>
</dbReference>
<dbReference type="SUPFAM" id="SSF55021">
    <property type="entry name" value="ACT-like"/>
    <property type="match status" value="2"/>
</dbReference>
<sequence>MVVKVEPGASLPQAVIESPDFMSITRTDEELSMVCSEAAAAGLAGADGPWRAIKIKGPFAFDQTGVLAAFLDPLAQAAIGIFAASTFDTDYVLVKSENLDRAVEALQSAGHRLLA</sequence>
<evidence type="ECO:0000259" key="2">
    <source>
        <dbReference type="Pfam" id="PF21631"/>
    </source>
</evidence>
<dbReference type="InterPro" id="IPR045865">
    <property type="entry name" value="ACT-like_dom_sf"/>
</dbReference>
<gene>
    <name evidence="3" type="ORF">GCM10009126_12780</name>
</gene>
<accession>A0ABP3E0C7</accession>
<dbReference type="PANTHER" id="PTHR31131">
    <property type="entry name" value="CHROMOSOME 1, WHOLE GENOME SHOTGUN SEQUENCE"/>
    <property type="match status" value="1"/>
</dbReference>
<comment type="caution">
    <text evidence="3">The sequence shown here is derived from an EMBL/GenBank/DDBJ whole genome shotgun (WGS) entry which is preliminary data.</text>
</comment>
<dbReference type="InterPro" id="IPR027795">
    <property type="entry name" value="CASTOR_ACT_dom"/>
</dbReference>
<proteinExistence type="predicted"/>
<reference evidence="4" key="1">
    <citation type="journal article" date="2019" name="Int. J. Syst. Evol. Microbiol.">
        <title>The Global Catalogue of Microorganisms (GCM) 10K type strain sequencing project: providing services to taxonomists for standard genome sequencing and annotation.</title>
        <authorList>
            <consortium name="The Broad Institute Genomics Platform"/>
            <consortium name="The Broad Institute Genome Sequencing Center for Infectious Disease"/>
            <person name="Wu L."/>
            <person name="Ma J."/>
        </authorList>
    </citation>
    <scope>NUCLEOTIDE SEQUENCE [LARGE SCALE GENOMIC DNA]</scope>
    <source>
        <strain evidence="4">JCM 16242</strain>
    </source>
</reference>
<dbReference type="InterPro" id="IPR016540">
    <property type="entry name" value="UCP008459"/>
</dbReference>
<evidence type="ECO:0000313" key="3">
    <source>
        <dbReference type="EMBL" id="GAA0248746.1"/>
    </source>
</evidence>
<protein>
    <submittedName>
        <fullName evidence="3">ACT domain-containing protein</fullName>
    </submittedName>
</protein>
<dbReference type="EMBL" id="BAAAFO010000002">
    <property type="protein sequence ID" value="GAA0248746.1"/>
    <property type="molecule type" value="Genomic_DNA"/>
</dbReference>
<dbReference type="PIRSF" id="PIRSF008459">
    <property type="entry name" value="UCP008459"/>
    <property type="match status" value="1"/>
</dbReference>
<dbReference type="PANTHER" id="PTHR31131:SF6">
    <property type="entry name" value="CASTOR ACT DOMAIN-CONTAINING PROTEIN"/>
    <property type="match status" value="1"/>
</dbReference>
<dbReference type="Proteomes" id="UP001500657">
    <property type="component" value="Unassembled WGS sequence"/>
</dbReference>
<name>A0ABP3E0C7_9GAMM</name>
<feature type="domain" description="A9CJY8-like N-terminal" evidence="2">
    <location>
        <begin position="15"/>
        <end position="37"/>
    </location>
</feature>
<dbReference type="InterPro" id="IPR049447">
    <property type="entry name" value="A9CJY8-like_N"/>
</dbReference>